<proteinExistence type="predicted"/>
<dbReference type="InterPro" id="IPR036942">
    <property type="entry name" value="Beta-barrel_TonB_sf"/>
</dbReference>
<dbReference type="SUPFAM" id="SSF49478">
    <property type="entry name" value="Cna protein B-type domain"/>
    <property type="match status" value="1"/>
</dbReference>
<dbReference type="OrthoDB" id="905812at2"/>
<dbReference type="Proteomes" id="UP000031408">
    <property type="component" value="Unassembled WGS sequence"/>
</dbReference>
<feature type="signal peptide" evidence="4">
    <location>
        <begin position="1"/>
        <end position="21"/>
    </location>
</feature>
<dbReference type="STRING" id="1349421.OI18_10020"/>
<keyword evidence="4" id="KW-0732">Signal</keyword>
<evidence type="ECO:0000256" key="2">
    <source>
        <dbReference type="ARBA" id="ARBA00023136"/>
    </source>
</evidence>
<comment type="caution">
    <text evidence="6">The sequence shown here is derived from an EMBL/GenBank/DDBJ whole genome shotgun (WGS) entry which is preliminary data.</text>
</comment>
<dbReference type="Gene3D" id="2.40.170.20">
    <property type="entry name" value="TonB-dependent receptor, beta-barrel domain"/>
    <property type="match status" value="1"/>
</dbReference>
<keyword evidence="2" id="KW-0472">Membrane</keyword>
<keyword evidence="7" id="KW-1185">Reference proteome</keyword>
<gene>
    <name evidence="6" type="ORF">OI18_10020</name>
</gene>
<evidence type="ECO:0000256" key="3">
    <source>
        <dbReference type="ARBA" id="ARBA00023237"/>
    </source>
</evidence>
<feature type="chain" id="PRO_5002151719" description="Outer membrane protein beta-barrel domain-containing protein" evidence="4">
    <location>
        <begin position="22"/>
        <end position="807"/>
    </location>
</feature>
<dbReference type="SUPFAM" id="SSF56935">
    <property type="entry name" value="Porins"/>
    <property type="match status" value="1"/>
</dbReference>
<feature type="domain" description="Outer membrane protein beta-barrel" evidence="5">
    <location>
        <begin position="377"/>
        <end position="781"/>
    </location>
</feature>
<evidence type="ECO:0000256" key="1">
    <source>
        <dbReference type="ARBA" id="ARBA00004442"/>
    </source>
</evidence>
<dbReference type="GO" id="GO:0009279">
    <property type="term" value="C:cell outer membrane"/>
    <property type="evidence" value="ECO:0007669"/>
    <property type="project" value="UniProtKB-SubCell"/>
</dbReference>
<dbReference type="Gene3D" id="2.170.130.10">
    <property type="entry name" value="TonB-dependent receptor, plug domain"/>
    <property type="match status" value="1"/>
</dbReference>
<accession>A0A0C1IKU6</accession>
<comment type="subcellular location">
    <subcellularLocation>
        <location evidence="1">Cell outer membrane</location>
    </subcellularLocation>
</comment>
<dbReference type="Pfam" id="PF13620">
    <property type="entry name" value="CarboxypepD_reg"/>
    <property type="match status" value="1"/>
</dbReference>
<sequence length="807" mass="90217">MKVVRQVLIIAMLLASATGMAQQSGMVKGSTAEGATVSLLKAKDSSLVKLDVATKSGQFRFEALAFGDYLLRISAVGYRPYTSEPFSLTAEHSEQAFPSIALTRTEAELGGVTVTAKKPMIEQRADRTMVNVDAGISNAGATAMEVLEKSPGVAVDRDGNISLKGRQGVMVMIDGKPSYLSGPDLASLLNSMSANQLDQIEIMTNPPAKYDAAGNSGIINIKTKKNKQRGWNGNLSLGYGQGRYWKTNNSLNLNYRNEKFNAFVNYSQNSNKGFNELLIKRTYLDDSRKFPVEYFDQPTHLVSQGSNNTLKVGMDYYAGKNTTIGVVGTGFISPRKFDATSTGYKRDIDSTLEYSVKTVSDNSNKWKNGTLNLNLRHQFSKEKELSADLDYVHYNMVNNQLFNNYTYDGNDALTSSEQLRGDLPATISIYAAKSDYTHIFSSGLKLESGLKTSFVETDNRADYFNLNSGLWEADYEKTNHFRYRENINAAYATATRAIGKWNLQGGLRFENTYYRGKQLGNPAKPDSSFSKSYNNLFPTVYITYNADSSNVFTINAGRRIDRPAYQQLNPFLFYINQKTYQEGNPYLQPQFTYTFEASHTYKGWLTTSVSYADTKQSFNQLFRPAPGNITILKEGNLARAKTVNLTITTQLNPTSWWSANISATGTYQEVRVPERESDFNSEAFSVSGNINNQFKLKKGWAAELSGNYNGLNRESQFIIHPFGQVTAGVSKQILKSKGSLKFSVRDIFFTQGITGDIKYGEVREHFVQNRDSRVANITFTYRFGKNFSDNRRRNNTTSEEQRRVGGN</sequence>
<dbReference type="Pfam" id="PF14905">
    <property type="entry name" value="OMP_b-brl_3"/>
    <property type="match status" value="1"/>
</dbReference>
<evidence type="ECO:0000256" key="4">
    <source>
        <dbReference type="SAM" id="SignalP"/>
    </source>
</evidence>
<reference evidence="6 7" key="1">
    <citation type="submission" date="2014-11" db="EMBL/GenBank/DDBJ databases">
        <title>Genome sequence of Flavihumibacter solisilvae 3-3.</title>
        <authorList>
            <person name="Zhou G."/>
            <person name="Li M."/>
            <person name="Wang G."/>
        </authorList>
    </citation>
    <scope>NUCLEOTIDE SEQUENCE [LARGE SCALE GENOMIC DNA]</scope>
    <source>
        <strain evidence="6 7">3-3</strain>
    </source>
</reference>
<organism evidence="6 7">
    <name type="scientific">Flavihumibacter solisilvae</name>
    <dbReference type="NCBI Taxonomy" id="1349421"/>
    <lineage>
        <taxon>Bacteria</taxon>
        <taxon>Pseudomonadati</taxon>
        <taxon>Bacteroidota</taxon>
        <taxon>Chitinophagia</taxon>
        <taxon>Chitinophagales</taxon>
        <taxon>Chitinophagaceae</taxon>
        <taxon>Flavihumibacter</taxon>
    </lineage>
</organism>
<dbReference type="InterPro" id="IPR041700">
    <property type="entry name" value="OMP_b-brl_3"/>
</dbReference>
<evidence type="ECO:0000313" key="6">
    <source>
        <dbReference type="EMBL" id="KIC94800.1"/>
    </source>
</evidence>
<dbReference type="EMBL" id="JSVC01000010">
    <property type="protein sequence ID" value="KIC94800.1"/>
    <property type="molecule type" value="Genomic_DNA"/>
</dbReference>
<dbReference type="PANTHER" id="PTHR40980:SF4">
    <property type="entry name" value="TONB-DEPENDENT RECEPTOR-LIKE BETA-BARREL DOMAIN-CONTAINING PROTEIN"/>
    <property type="match status" value="1"/>
</dbReference>
<evidence type="ECO:0000313" key="7">
    <source>
        <dbReference type="Proteomes" id="UP000031408"/>
    </source>
</evidence>
<dbReference type="PANTHER" id="PTHR40980">
    <property type="entry name" value="PLUG DOMAIN-CONTAINING PROTEIN"/>
    <property type="match status" value="1"/>
</dbReference>
<name>A0A0C1IKU6_9BACT</name>
<evidence type="ECO:0000259" key="5">
    <source>
        <dbReference type="Pfam" id="PF14905"/>
    </source>
</evidence>
<dbReference type="RefSeq" id="WP_039139515.1">
    <property type="nucleotide sequence ID" value="NZ_JSVC01000010.1"/>
</dbReference>
<dbReference type="InterPro" id="IPR037066">
    <property type="entry name" value="Plug_dom_sf"/>
</dbReference>
<protein>
    <recommendedName>
        <fullName evidence="5">Outer membrane protein beta-barrel domain-containing protein</fullName>
    </recommendedName>
</protein>
<keyword evidence="3" id="KW-0998">Cell outer membrane</keyword>
<dbReference type="AlphaFoldDB" id="A0A0C1IKU6"/>